<dbReference type="InterPro" id="IPR013424">
    <property type="entry name" value="Ice-binding_C"/>
</dbReference>
<keyword evidence="2" id="KW-1185">Reference proteome</keyword>
<dbReference type="AlphaFoldDB" id="B1WV50"/>
<dbReference type="KEGG" id="cyt:cce_2899"/>
<sequence length="127" mass="14035">MIRPSVKRSLLLILSILNGKMTNILLMLLKNLINFGRIATVFSITPLPNFQTQQFTFVASSNTSTIRFQSLIDQTFNGPLLDNVSVFKSVPEPLTILSVGTAIAFGTTFKRKLANLEAKLLNFGFSP</sequence>
<dbReference type="NCBIfam" id="TIGR02595">
    <property type="entry name" value="PEP_CTERM"/>
    <property type="match status" value="1"/>
</dbReference>
<evidence type="ECO:0000313" key="1">
    <source>
        <dbReference type="EMBL" id="ACB52247.1"/>
    </source>
</evidence>
<evidence type="ECO:0008006" key="3">
    <source>
        <dbReference type="Google" id="ProtNLM"/>
    </source>
</evidence>
<dbReference type="RefSeq" id="WP_012362012.1">
    <property type="nucleotide sequence ID" value="NC_010546.1"/>
</dbReference>
<name>B1WV50_CROS5</name>
<dbReference type="Proteomes" id="UP000001203">
    <property type="component" value="Chromosome circular"/>
</dbReference>
<organism evidence="1 2">
    <name type="scientific">Crocosphaera subtropica (strain ATCC 51142 / BH68)</name>
    <name type="common">Cyanothece sp. (strain ATCC 51142)</name>
    <dbReference type="NCBI Taxonomy" id="43989"/>
    <lineage>
        <taxon>Bacteria</taxon>
        <taxon>Bacillati</taxon>
        <taxon>Cyanobacteriota</taxon>
        <taxon>Cyanophyceae</taxon>
        <taxon>Oscillatoriophycideae</taxon>
        <taxon>Chroococcales</taxon>
        <taxon>Aphanothecaceae</taxon>
        <taxon>Crocosphaera</taxon>
        <taxon>Crocosphaera subtropica</taxon>
    </lineage>
</organism>
<dbReference type="InterPro" id="IPR026374">
    <property type="entry name" value="Cyano_PEP"/>
</dbReference>
<dbReference type="EMBL" id="CP000806">
    <property type="protein sequence ID" value="ACB52247.1"/>
    <property type="molecule type" value="Genomic_DNA"/>
</dbReference>
<proteinExistence type="predicted"/>
<accession>B1WV50</accession>
<dbReference type="STRING" id="43989.cce_2899"/>
<dbReference type="HOGENOM" id="CLU_1966900_0_0_3"/>
<dbReference type="NCBIfam" id="TIGR04155">
    <property type="entry name" value="cyano_PEP"/>
    <property type="match status" value="1"/>
</dbReference>
<reference evidence="1 2" key="1">
    <citation type="journal article" date="2008" name="Proc. Natl. Acad. Sci. U.S.A.">
        <title>The genome of Cyanothece 51142, a unicellular diazotrophic cyanobacterium important in the marine nitrogen cycle.</title>
        <authorList>
            <person name="Welsh E.A."/>
            <person name="Liberton M."/>
            <person name="Stoeckel J."/>
            <person name="Loh T."/>
            <person name="Elvitigala T."/>
            <person name="Wang C."/>
            <person name="Wollam A."/>
            <person name="Fulton R.S."/>
            <person name="Clifton S.W."/>
            <person name="Jacobs J.M."/>
            <person name="Aurora R."/>
            <person name="Ghosh B.K."/>
            <person name="Sherman L.A."/>
            <person name="Smith R.D."/>
            <person name="Wilson R.K."/>
            <person name="Pakrasi H.B."/>
        </authorList>
    </citation>
    <scope>NUCLEOTIDE SEQUENCE [LARGE SCALE GENOMIC DNA]</scope>
    <source>
        <strain evidence="2">ATCC 51142 / BH68</strain>
    </source>
</reference>
<gene>
    <name evidence="1" type="ordered locus">cce_2899</name>
</gene>
<protein>
    <recommendedName>
        <fullName evidence="3">PEP-CTERM protein-sorting domain-containing protein</fullName>
    </recommendedName>
</protein>
<evidence type="ECO:0000313" key="2">
    <source>
        <dbReference type="Proteomes" id="UP000001203"/>
    </source>
</evidence>